<keyword evidence="3" id="KW-1185">Reference proteome</keyword>
<name>A0A6A1VA35_9ROSI</name>
<accession>A0A6A1VA35</accession>
<gene>
    <name evidence="2" type="ORF">CJ030_MR6G001839</name>
</gene>
<comment type="caution">
    <text evidence="2">The sequence shown here is derived from an EMBL/GenBank/DDBJ whole genome shotgun (WGS) entry which is preliminary data.</text>
</comment>
<dbReference type="EMBL" id="RXIC02000024">
    <property type="protein sequence ID" value="KAB1209742.1"/>
    <property type="molecule type" value="Genomic_DNA"/>
</dbReference>
<feature type="region of interest" description="Disordered" evidence="1">
    <location>
        <begin position="87"/>
        <end position="110"/>
    </location>
</feature>
<evidence type="ECO:0000256" key="1">
    <source>
        <dbReference type="SAM" id="MobiDB-lite"/>
    </source>
</evidence>
<protein>
    <submittedName>
        <fullName evidence="2">Uncharacterized protein</fullName>
    </submittedName>
</protein>
<evidence type="ECO:0000313" key="2">
    <source>
        <dbReference type="EMBL" id="KAB1209742.1"/>
    </source>
</evidence>
<proteinExistence type="predicted"/>
<dbReference type="Proteomes" id="UP000516437">
    <property type="component" value="Chromosome 6"/>
</dbReference>
<sequence length="143" mass="16064">MKKNAKLNLLVRIRTTKLALSVSPTQRLEPPPRQRHGRCVDLQKWLCLALPRRERFHIPSAWLRVSSQGVRDTQLLLDPQVSRNIDGRTRSIGEGQVRRGLRLPSDQQAKESIVELNQSERVQSLPVLSSGDSAGKAVVEVST</sequence>
<dbReference type="AlphaFoldDB" id="A0A6A1VA35"/>
<reference evidence="2 3" key="1">
    <citation type="journal article" date="2019" name="Plant Biotechnol. J.">
        <title>The red bayberry genome and genetic basis of sex determination.</title>
        <authorList>
            <person name="Jia H.M."/>
            <person name="Jia H.J."/>
            <person name="Cai Q.L."/>
            <person name="Wang Y."/>
            <person name="Zhao H.B."/>
            <person name="Yang W.F."/>
            <person name="Wang G.Y."/>
            <person name="Li Y.H."/>
            <person name="Zhan D.L."/>
            <person name="Shen Y.T."/>
            <person name="Niu Q.F."/>
            <person name="Chang L."/>
            <person name="Qiu J."/>
            <person name="Zhao L."/>
            <person name="Xie H.B."/>
            <person name="Fu W.Y."/>
            <person name="Jin J."/>
            <person name="Li X.W."/>
            <person name="Jiao Y."/>
            <person name="Zhou C.C."/>
            <person name="Tu T."/>
            <person name="Chai C.Y."/>
            <person name="Gao J.L."/>
            <person name="Fan L.J."/>
            <person name="van de Weg E."/>
            <person name="Wang J.Y."/>
            <person name="Gao Z.S."/>
        </authorList>
    </citation>
    <scope>NUCLEOTIDE SEQUENCE [LARGE SCALE GENOMIC DNA]</scope>
    <source>
        <tissue evidence="2">Leaves</tissue>
    </source>
</reference>
<organism evidence="2 3">
    <name type="scientific">Morella rubra</name>
    <name type="common">Chinese bayberry</name>
    <dbReference type="NCBI Taxonomy" id="262757"/>
    <lineage>
        <taxon>Eukaryota</taxon>
        <taxon>Viridiplantae</taxon>
        <taxon>Streptophyta</taxon>
        <taxon>Embryophyta</taxon>
        <taxon>Tracheophyta</taxon>
        <taxon>Spermatophyta</taxon>
        <taxon>Magnoliopsida</taxon>
        <taxon>eudicotyledons</taxon>
        <taxon>Gunneridae</taxon>
        <taxon>Pentapetalae</taxon>
        <taxon>rosids</taxon>
        <taxon>fabids</taxon>
        <taxon>Fagales</taxon>
        <taxon>Myricaceae</taxon>
        <taxon>Morella</taxon>
    </lineage>
</organism>
<evidence type="ECO:0000313" key="3">
    <source>
        <dbReference type="Proteomes" id="UP000516437"/>
    </source>
</evidence>